<evidence type="ECO:0000256" key="1">
    <source>
        <dbReference type="ARBA" id="ARBA00004651"/>
    </source>
</evidence>
<dbReference type="PANTHER" id="PTHR30572">
    <property type="entry name" value="MEMBRANE COMPONENT OF TRANSPORTER-RELATED"/>
    <property type="match status" value="1"/>
</dbReference>
<accession>A0ABU2ZWQ4</accession>
<keyword evidence="4 6" id="KW-1133">Transmembrane helix</keyword>
<evidence type="ECO:0000313" key="10">
    <source>
        <dbReference type="Proteomes" id="UP001266357"/>
    </source>
</evidence>
<keyword evidence="2" id="KW-1003">Cell membrane</keyword>
<proteinExistence type="predicted"/>
<feature type="transmembrane region" description="Helical" evidence="6">
    <location>
        <begin position="309"/>
        <end position="329"/>
    </location>
</feature>
<gene>
    <name evidence="9" type="ORF">RM573_02055</name>
</gene>
<feature type="transmembrane region" description="Helical" evidence="6">
    <location>
        <begin position="758"/>
        <end position="785"/>
    </location>
</feature>
<dbReference type="PANTHER" id="PTHR30572:SF18">
    <property type="entry name" value="ABC-TYPE MACROLIDE FAMILY EXPORT SYSTEM PERMEASE COMPONENT 2"/>
    <property type="match status" value="1"/>
</dbReference>
<keyword evidence="5 6" id="KW-0472">Membrane</keyword>
<evidence type="ECO:0000256" key="3">
    <source>
        <dbReference type="ARBA" id="ARBA00022692"/>
    </source>
</evidence>
<dbReference type="EMBL" id="JAVRIF010000001">
    <property type="protein sequence ID" value="MDT0602367.1"/>
    <property type="molecule type" value="Genomic_DNA"/>
</dbReference>
<dbReference type="Pfam" id="PF12704">
    <property type="entry name" value="MacB_PCD"/>
    <property type="match status" value="2"/>
</dbReference>
<dbReference type="Pfam" id="PF02687">
    <property type="entry name" value="FtsX"/>
    <property type="match status" value="2"/>
</dbReference>
<dbReference type="PROSITE" id="PS51257">
    <property type="entry name" value="PROKAR_LIPOPROTEIN"/>
    <property type="match status" value="1"/>
</dbReference>
<dbReference type="InterPro" id="IPR025857">
    <property type="entry name" value="MacB_PCD"/>
</dbReference>
<feature type="transmembrane region" description="Helical" evidence="6">
    <location>
        <begin position="21"/>
        <end position="41"/>
    </location>
</feature>
<keyword evidence="10" id="KW-1185">Reference proteome</keyword>
<feature type="transmembrane region" description="Helical" evidence="6">
    <location>
        <begin position="797"/>
        <end position="819"/>
    </location>
</feature>
<evidence type="ECO:0000256" key="6">
    <source>
        <dbReference type="SAM" id="Phobius"/>
    </source>
</evidence>
<feature type="transmembrane region" description="Helical" evidence="6">
    <location>
        <begin position="350"/>
        <end position="379"/>
    </location>
</feature>
<evidence type="ECO:0000259" key="8">
    <source>
        <dbReference type="Pfam" id="PF12704"/>
    </source>
</evidence>
<evidence type="ECO:0000256" key="5">
    <source>
        <dbReference type="ARBA" id="ARBA00023136"/>
    </source>
</evidence>
<evidence type="ECO:0000259" key="7">
    <source>
        <dbReference type="Pfam" id="PF02687"/>
    </source>
</evidence>
<keyword evidence="3 6" id="KW-0812">Transmembrane</keyword>
<feature type="transmembrane region" description="Helical" evidence="6">
    <location>
        <begin position="713"/>
        <end position="737"/>
    </location>
</feature>
<comment type="caution">
    <text evidence="9">The sequence shown here is derived from an EMBL/GenBank/DDBJ whole genome shotgun (WGS) entry which is preliminary data.</text>
</comment>
<dbReference type="Proteomes" id="UP001266357">
    <property type="component" value="Unassembled WGS sequence"/>
</dbReference>
<organism evidence="9 10">
    <name type="scientific">Thalassotalea castellviae</name>
    <dbReference type="NCBI Taxonomy" id="3075612"/>
    <lineage>
        <taxon>Bacteria</taxon>
        <taxon>Pseudomonadati</taxon>
        <taxon>Pseudomonadota</taxon>
        <taxon>Gammaproteobacteria</taxon>
        <taxon>Alteromonadales</taxon>
        <taxon>Colwelliaceae</taxon>
        <taxon>Thalassotalea</taxon>
    </lineage>
</organism>
<reference evidence="9 10" key="1">
    <citation type="submission" date="2023-09" db="EMBL/GenBank/DDBJ databases">
        <authorList>
            <person name="Rey-Velasco X."/>
        </authorList>
    </citation>
    <scope>NUCLEOTIDE SEQUENCE [LARGE SCALE GENOMIC DNA]</scope>
    <source>
        <strain evidence="9 10">W431</strain>
    </source>
</reference>
<feature type="domain" description="MacB-like periplasmic core" evidence="8">
    <location>
        <begin position="20"/>
        <end position="242"/>
    </location>
</feature>
<evidence type="ECO:0000313" key="9">
    <source>
        <dbReference type="EMBL" id="MDT0602367.1"/>
    </source>
</evidence>
<name>A0ABU2ZWQ4_9GAMM</name>
<evidence type="ECO:0000256" key="4">
    <source>
        <dbReference type="ARBA" id="ARBA00022989"/>
    </source>
</evidence>
<dbReference type="InterPro" id="IPR003838">
    <property type="entry name" value="ABC3_permease_C"/>
</dbReference>
<feature type="domain" description="ABC3 transporter permease C-terminal" evidence="7">
    <location>
        <begin position="311"/>
        <end position="425"/>
    </location>
</feature>
<feature type="transmembrane region" description="Helical" evidence="6">
    <location>
        <begin position="444"/>
        <end position="469"/>
    </location>
</feature>
<protein>
    <submittedName>
        <fullName evidence="9">ABC transporter permease</fullName>
    </submittedName>
</protein>
<comment type="subcellular location">
    <subcellularLocation>
        <location evidence="1">Cell membrane</location>
        <topology evidence="1">Multi-pass membrane protein</topology>
    </subcellularLocation>
</comment>
<dbReference type="InterPro" id="IPR050250">
    <property type="entry name" value="Macrolide_Exporter_MacB"/>
</dbReference>
<dbReference type="RefSeq" id="WP_311576449.1">
    <property type="nucleotide sequence ID" value="NZ_JAVRIF010000001.1"/>
</dbReference>
<feature type="domain" description="ABC3 transporter permease C-terminal" evidence="7">
    <location>
        <begin position="716"/>
        <end position="825"/>
    </location>
</feature>
<sequence length="838" mass="93474">MFKNYLVTAWRNMLKNRMFSAINIFGLSIGLMSCILIMLFVREEMGFDQWIKDSDRIVRLHTAYKMGDQPDFLTVRSAGRMMEAIRDYAQNEVEAGVRFIQFGTTIQQNGEGFSEQGTMVDGSFFDVFDLPFVHGDKASSFSKPMDLVITEEMAIKYFGKTAVVGETLTFCCLSGGPSTVPIAGVIKDLPNATHLNMNFIIRLNPALFVNDTGTLHTWTSVNVYTYFKLTENTSIDKLQERMVYWLNNESPFVEMYKDRMSGLNNTMKVSNFVELRLMALTQLHLHAKKHAGNMGDLTPMGDAKMINTFIIVTGLVLLIACINFMNLSTAKASKRAREVAMRKVLGASRFQVAVQFLSEAIAIALIALIFALVAVELVLPFYNQIIGKELSFHLLNDPLMLGSLLAVTALVGLGAGLYPALYLSRFLPGHILKSSKSAESGNSAKFRTVLVVFQFATSIILVISTIVVYGQTLYSNNVDVGYQSDNKLILNIRPARDNLSSLKQELLNLPQVSSVVFSSEAPTQDNENNTDFKLLENQGSQTANEQRFINYHNMGFGFFEAYQVKPIAGRLFNEAYGSDAFKAISENSSNDDQVNKASAILNLSAAKNLGFDKAEDAIGKTLISGQRQLTIIGVIPDLHFRSIKFGIRSTVYTLNPRRFNVASISFNSSNPGKVMEDITQIWKRNVPMQPIEMEFLSEMMAAQYQVEKTTAQLFLAFSVLAILVACLGLFGLSAFTVERRTKEIGIRKVMGANASQIVTLLIWQFSKPVVIGNLIAWPIAAFVMLDWLEAFPYRLESWWLIPLCFVVGAISMLIAWFTVGSNAINVARKNPIKSLRYE</sequence>
<evidence type="ECO:0000256" key="2">
    <source>
        <dbReference type="ARBA" id="ARBA00022475"/>
    </source>
</evidence>
<feature type="domain" description="MacB-like periplasmic core" evidence="8">
    <location>
        <begin position="461"/>
        <end position="651"/>
    </location>
</feature>
<feature type="transmembrane region" description="Helical" evidence="6">
    <location>
        <begin position="399"/>
        <end position="423"/>
    </location>
</feature>